<feature type="binding site" evidence="7">
    <location>
        <begin position="103"/>
        <end position="107"/>
    </location>
    <ligand>
        <name>substrate</name>
    </ligand>
</feature>
<dbReference type="InterPro" id="IPR004803">
    <property type="entry name" value="TGT"/>
</dbReference>
<feature type="active site" description="Nucleophile" evidence="7">
    <location>
        <position position="283"/>
    </location>
</feature>
<proteinExistence type="inferred from homology"/>
<gene>
    <name evidence="7" type="primary">tgt</name>
    <name evidence="9" type="ORF">SAMN06296008_10394</name>
</gene>
<dbReference type="NCBIfam" id="TIGR00449">
    <property type="entry name" value="tgt_general"/>
    <property type="match status" value="1"/>
</dbReference>
<dbReference type="Proteomes" id="UP000192708">
    <property type="component" value="Unassembled WGS sequence"/>
</dbReference>
<feature type="binding site" evidence="7">
    <location>
        <position position="321"/>
    </location>
    <ligand>
        <name>Zn(2+)</name>
        <dbReference type="ChEBI" id="CHEBI:29105"/>
    </ligand>
</feature>
<accession>A0A1W1YIV9</accession>
<feature type="binding site" evidence="7">
    <location>
        <position position="326"/>
    </location>
    <ligand>
        <name>Zn(2+)</name>
        <dbReference type="ChEBI" id="CHEBI:29105"/>
    </ligand>
</feature>
<dbReference type="NCBIfam" id="TIGR00430">
    <property type="entry name" value="Q_tRNA_tgt"/>
    <property type="match status" value="1"/>
</dbReference>
<dbReference type="GO" id="GO:0005829">
    <property type="term" value="C:cytosol"/>
    <property type="evidence" value="ECO:0007669"/>
    <property type="project" value="TreeGrafter"/>
</dbReference>
<keyword evidence="10" id="KW-1185">Reference proteome</keyword>
<feature type="region of interest" description="RNA binding" evidence="7">
    <location>
        <begin position="264"/>
        <end position="270"/>
    </location>
</feature>
<feature type="binding site" evidence="7">
    <location>
        <position position="352"/>
    </location>
    <ligand>
        <name>Zn(2+)</name>
        <dbReference type="ChEBI" id="CHEBI:29105"/>
    </ligand>
</feature>
<evidence type="ECO:0000256" key="4">
    <source>
        <dbReference type="ARBA" id="ARBA00022694"/>
    </source>
</evidence>
<dbReference type="SUPFAM" id="SSF51713">
    <property type="entry name" value="tRNA-guanine transglycosylase"/>
    <property type="match status" value="1"/>
</dbReference>
<comment type="pathway">
    <text evidence="1 7">tRNA modification; tRNA-queuosine biosynthesis.</text>
</comment>
<dbReference type="PANTHER" id="PTHR46499">
    <property type="entry name" value="QUEUINE TRNA-RIBOSYLTRANSFERASE"/>
    <property type="match status" value="1"/>
</dbReference>
<dbReference type="GO" id="GO:0008479">
    <property type="term" value="F:tRNA-guanosine(34) queuine transglycosylase activity"/>
    <property type="evidence" value="ECO:0007669"/>
    <property type="project" value="UniProtKB-UniRule"/>
</dbReference>
<feature type="region of interest" description="RNA binding; important for wobble base 34 recognition" evidence="7">
    <location>
        <begin position="288"/>
        <end position="292"/>
    </location>
</feature>
<dbReference type="InterPro" id="IPR036511">
    <property type="entry name" value="TGT-like_sf"/>
</dbReference>
<dbReference type="Pfam" id="PF01702">
    <property type="entry name" value="TGT"/>
    <property type="match status" value="1"/>
</dbReference>
<dbReference type="FunFam" id="3.20.20.105:FF:000001">
    <property type="entry name" value="Queuine tRNA-ribosyltransferase"/>
    <property type="match status" value="1"/>
</dbReference>
<dbReference type="InterPro" id="IPR050076">
    <property type="entry name" value="ArchSynthase1/Queuine_TRR"/>
</dbReference>
<evidence type="ECO:0000259" key="8">
    <source>
        <dbReference type="Pfam" id="PF01702"/>
    </source>
</evidence>
<sequence length="393" mass="43821">MIVYMPNNPIPNLEFTISHEDAQSDARRASFKLPHGTLQTPMFMPVGTYGTVKALTPKDLKDAKAQIILGNTFHLWLRPGLDVIKQFGGLHQFMGWDQPILTDSGGFQVFSLGALRKISEEGVTFASPVNGDKLFMSPEVSMEIQAGLNSDIAMQFDECTPFETGGIPTPEKTVRESLEMSLRWGARSLSRFRELETGNALFGIVQGGMYEHLRDASLAQIAEQGFDGTAIGGLSVGEPKPDFERVLAHIGPKLPKNKPRYLMGVGTPEDLVYGVSKGIDMFDCVMPTRNARNGWLFTRFGDLKIRNASYKTDNRPLDPTCGCYACKNFSRAYLHHLQKVGEILGAQLNSIHNIHYYLNLMSEIRESLEKNNFSDFVKQFHHNRAVGTMEITP</sequence>
<feature type="binding site" evidence="7">
    <location>
        <position position="157"/>
    </location>
    <ligand>
        <name>substrate</name>
    </ligand>
</feature>
<reference evidence="9 10" key="1">
    <citation type="submission" date="2017-04" db="EMBL/GenBank/DDBJ databases">
        <authorList>
            <person name="Afonso C.L."/>
            <person name="Miller P.J."/>
            <person name="Scott M.A."/>
            <person name="Spackman E."/>
            <person name="Goraichik I."/>
            <person name="Dimitrov K.M."/>
            <person name="Suarez D.L."/>
            <person name="Swayne D.E."/>
        </authorList>
    </citation>
    <scope>NUCLEOTIDE SEQUENCE [LARGE SCALE GENOMIC DNA]</scope>
    <source>
        <strain evidence="9 10">VK13</strain>
    </source>
</reference>
<dbReference type="EMBL" id="FWXJ01000003">
    <property type="protein sequence ID" value="SMC36062.1"/>
    <property type="molecule type" value="Genomic_DNA"/>
</dbReference>
<dbReference type="HAMAP" id="MF_00168">
    <property type="entry name" value="Q_tRNA_Tgt"/>
    <property type="match status" value="1"/>
</dbReference>
<name>A0A1W1YIV9_9BURK</name>
<evidence type="ECO:0000313" key="9">
    <source>
        <dbReference type="EMBL" id="SMC36062.1"/>
    </source>
</evidence>
<keyword evidence="4 7" id="KW-0819">tRNA processing</keyword>
<dbReference type="PANTHER" id="PTHR46499:SF1">
    <property type="entry name" value="QUEUINE TRNA-RIBOSYLTRANSFERASE"/>
    <property type="match status" value="1"/>
</dbReference>
<dbReference type="EC" id="2.4.2.29" evidence="7"/>
<keyword evidence="2 7" id="KW-0328">Glycosyltransferase</keyword>
<dbReference type="GO" id="GO:0046872">
    <property type="term" value="F:metal ion binding"/>
    <property type="evidence" value="ECO:0007669"/>
    <property type="project" value="UniProtKB-KW"/>
</dbReference>
<feature type="domain" description="tRNA-guanine(15) transglycosylase-like" evidence="8">
    <location>
        <begin position="25"/>
        <end position="384"/>
    </location>
</feature>
<keyword evidence="7" id="KW-0862">Zinc</keyword>
<evidence type="ECO:0000256" key="5">
    <source>
        <dbReference type="ARBA" id="ARBA00022785"/>
    </source>
</evidence>
<dbReference type="Gene3D" id="3.20.20.105">
    <property type="entry name" value="Queuine tRNA-ribosyltransferase-like"/>
    <property type="match status" value="1"/>
</dbReference>
<comment type="subunit">
    <text evidence="7">Homodimer. Within each dimer, one monomer is responsible for RNA recognition and catalysis, while the other monomer binds to the replacement base PreQ1.</text>
</comment>
<keyword evidence="7" id="KW-0479">Metal-binding</keyword>
<keyword evidence="5 7" id="KW-0671">Queuosine biosynthesis</keyword>
<dbReference type="InterPro" id="IPR002616">
    <property type="entry name" value="tRNA_ribo_trans-like"/>
</dbReference>
<feature type="active site" description="Proton acceptor" evidence="7">
    <location>
        <position position="103"/>
    </location>
</feature>
<dbReference type="GO" id="GO:0008616">
    <property type="term" value="P:tRNA queuosine(34) biosynthetic process"/>
    <property type="evidence" value="ECO:0007669"/>
    <property type="project" value="UniProtKB-UniRule"/>
</dbReference>
<evidence type="ECO:0000256" key="1">
    <source>
        <dbReference type="ARBA" id="ARBA00004691"/>
    </source>
</evidence>
<keyword evidence="3 7" id="KW-0808">Transferase</keyword>
<dbReference type="OrthoDB" id="9805417at2"/>
<comment type="similarity">
    <text evidence="7">Belongs to the queuine tRNA-ribosyltransferase family.</text>
</comment>
<organism evidence="9 10">
    <name type="scientific">Polynucleobacter kasalickyi</name>
    <dbReference type="NCBI Taxonomy" id="1938817"/>
    <lineage>
        <taxon>Bacteria</taxon>
        <taxon>Pseudomonadati</taxon>
        <taxon>Pseudomonadota</taxon>
        <taxon>Betaproteobacteria</taxon>
        <taxon>Burkholderiales</taxon>
        <taxon>Burkholderiaceae</taxon>
        <taxon>Polynucleobacter</taxon>
    </lineage>
</organism>
<evidence type="ECO:0000256" key="7">
    <source>
        <dbReference type="HAMAP-Rule" id="MF_00168"/>
    </source>
</evidence>
<dbReference type="UniPathway" id="UPA00392"/>
<feature type="binding site" evidence="7">
    <location>
        <position position="323"/>
    </location>
    <ligand>
        <name>Zn(2+)</name>
        <dbReference type="ChEBI" id="CHEBI:29105"/>
    </ligand>
</feature>
<evidence type="ECO:0000256" key="2">
    <source>
        <dbReference type="ARBA" id="ARBA00022676"/>
    </source>
</evidence>
<evidence type="ECO:0000256" key="3">
    <source>
        <dbReference type="ARBA" id="ARBA00022679"/>
    </source>
</evidence>
<dbReference type="STRING" id="1938817.SAMN06296008_10394"/>
<feature type="binding site" evidence="7">
    <location>
        <position position="233"/>
    </location>
    <ligand>
        <name>substrate</name>
    </ligand>
</feature>
<evidence type="ECO:0000313" key="10">
    <source>
        <dbReference type="Proteomes" id="UP000192708"/>
    </source>
</evidence>
<dbReference type="AlphaFoldDB" id="A0A1W1YIV9"/>
<evidence type="ECO:0000256" key="6">
    <source>
        <dbReference type="ARBA" id="ARBA00050112"/>
    </source>
</evidence>
<comment type="cofactor">
    <cofactor evidence="7">
        <name>Zn(2+)</name>
        <dbReference type="ChEBI" id="CHEBI:29105"/>
    </cofactor>
    <text evidence="7">Binds 1 zinc ion per subunit.</text>
</comment>
<comment type="catalytic activity">
    <reaction evidence="6 7">
        <text>7-aminomethyl-7-carbaguanine + guanosine(34) in tRNA = 7-aminomethyl-7-carbaguanosine(34) in tRNA + guanine</text>
        <dbReference type="Rhea" id="RHEA:24104"/>
        <dbReference type="Rhea" id="RHEA-COMP:10341"/>
        <dbReference type="Rhea" id="RHEA-COMP:10342"/>
        <dbReference type="ChEBI" id="CHEBI:16235"/>
        <dbReference type="ChEBI" id="CHEBI:58703"/>
        <dbReference type="ChEBI" id="CHEBI:74269"/>
        <dbReference type="ChEBI" id="CHEBI:82833"/>
        <dbReference type="EC" id="2.4.2.29"/>
    </reaction>
</comment>
<feature type="binding site" evidence="7">
    <location>
        <position position="206"/>
    </location>
    <ligand>
        <name>substrate</name>
    </ligand>
</feature>
<comment type="function">
    <text evidence="7">Catalyzes the base-exchange of a guanine (G) residue with the queuine precursor 7-aminomethyl-7-deazaguanine (PreQ1) at position 34 (anticodon wobble position) in tRNAs with GU(N) anticodons (tRNA-Asp, -Asn, -His and -Tyr). Catalysis occurs through a double-displacement mechanism. The nucleophile active site attacks the C1' of nucleotide 34 to detach the guanine base from the RNA, forming a covalent enzyme-RNA intermediate. The proton acceptor active site deprotonates the incoming PreQ1, allowing a nucleophilic attack on the C1' of the ribose to form the product. After dissociation, two additional enzymatic reactions on the tRNA convert PreQ1 to queuine (Q), resulting in the hypermodified nucleoside queuosine (7-(((4,5-cis-dihydroxy-2-cyclopenten-1-yl)amino)methyl)-7-deazaguanosine).</text>
</comment>
<protein>
    <recommendedName>
        <fullName evidence="7">Queuine tRNA-ribosyltransferase</fullName>
        <ecNumber evidence="7">2.4.2.29</ecNumber>
    </recommendedName>
    <alternativeName>
        <fullName evidence="7">Guanine insertion enzyme</fullName>
    </alternativeName>
    <alternativeName>
        <fullName evidence="7">tRNA-guanine transglycosylase</fullName>
    </alternativeName>
</protein>